<evidence type="ECO:0000313" key="2">
    <source>
        <dbReference type="EMBL" id="CUK15928.1"/>
    </source>
</evidence>
<name>A0A0P1IJ33_9RHOB</name>
<sequence length="49" mass="5600">MFGLIRLPILLMIAFIVGVFFERSNQREACEARGDWQDGLCVTVDKPNE</sequence>
<evidence type="ECO:0000256" key="1">
    <source>
        <dbReference type="SAM" id="Phobius"/>
    </source>
</evidence>
<reference evidence="3" key="1">
    <citation type="submission" date="2015-09" db="EMBL/GenBank/DDBJ databases">
        <authorList>
            <person name="Rodrigo-Torres L."/>
            <person name="Arahal D.R."/>
        </authorList>
    </citation>
    <scope>NUCLEOTIDE SEQUENCE [LARGE SCALE GENOMIC DNA]</scope>
    <source>
        <strain evidence="3">CECT 5091</strain>
    </source>
</reference>
<proteinExistence type="predicted"/>
<keyword evidence="1" id="KW-0472">Membrane</keyword>
<dbReference type="Proteomes" id="UP000051260">
    <property type="component" value="Unassembled WGS sequence"/>
</dbReference>
<dbReference type="RefSeq" id="WP_165590802.1">
    <property type="nucleotide sequence ID" value="NZ_CYUD01000015.1"/>
</dbReference>
<keyword evidence="3" id="KW-1185">Reference proteome</keyword>
<gene>
    <name evidence="2" type="ORF">RUE5091_03930</name>
</gene>
<dbReference type="AlphaFoldDB" id="A0A0P1IJ33"/>
<evidence type="ECO:0000313" key="3">
    <source>
        <dbReference type="Proteomes" id="UP000051260"/>
    </source>
</evidence>
<dbReference type="EMBL" id="CYUD01000015">
    <property type="protein sequence ID" value="CUK15928.1"/>
    <property type="molecule type" value="Genomic_DNA"/>
</dbReference>
<organism evidence="2 3">
    <name type="scientific">Ruegeria denitrificans</name>
    <dbReference type="NCBI Taxonomy" id="1715692"/>
    <lineage>
        <taxon>Bacteria</taxon>
        <taxon>Pseudomonadati</taxon>
        <taxon>Pseudomonadota</taxon>
        <taxon>Alphaproteobacteria</taxon>
        <taxon>Rhodobacterales</taxon>
        <taxon>Roseobacteraceae</taxon>
        <taxon>Ruegeria</taxon>
    </lineage>
</organism>
<protein>
    <submittedName>
        <fullName evidence="2">Uncharacterized protein</fullName>
    </submittedName>
</protein>
<feature type="transmembrane region" description="Helical" evidence="1">
    <location>
        <begin position="6"/>
        <end position="23"/>
    </location>
</feature>
<keyword evidence="1" id="KW-1133">Transmembrane helix</keyword>
<keyword evidence="1" id="KW-0812">Transmembrane</keyword>
<accession>A0A0P1IJ33</accession>